<sequence>MSDDKTDENYNEFIKEYGERYIAKFGCYYDHEFDSDKMVKILIQAKKKNVSDFITAFSDYLS</sequence>
<protein>
    <submittedName>
        <fullName evidence="1">4187_t:CDS:1</fullName>
    </submittedName>
</protein>
<keyword evidence="2" id="KW-1185">Reference proteome</keyword>
<gene>
    <name evidence="1" type="ORF">FMOSSE_LOCUS8834</name>
</gene>
<dbReference type="Proteomes" id="UP000789375">
    <property type="component" value="Unassembled WGS sequence"/>
</dbReference>
<evidence type="ECO:0000313" key="2">
    <source>
        <dbReference type="Proteomes" id="UP000789375"/>
    </source>
</evidence>
<accession>A0A9N9GBP0</accession>
<comment type="caution">
    <text evidence="1">The sequence shown here is derived from an EMBL/GenBank/DDBJ whole genome shotgun (WGS) entry which is preliminary data.</text>
</comment>
<name>A0A9N9GBP0_FUNMO</name>
<dbReference type="EMBL" id="CAJVPP010002405">
    <property type="protein sequence ID" value="CAG8598810.1"/>
    <property type="molecule type" value="Genomic_DNA"/>
</dbReference>
<reference evidence="1" key="1">
    <citation type="submission" date="2021-06" db="EMBL/GenBank/DDBJ databases">
        <authorList>
            <person name="Kallberg Y."/>
            <person name="Tangrot J."/>
            <person name="Rosling A."/>
        </authorList>
    </citation>
    <scope>NUCLEOTIDE SEQUENCE</scope>
    <source>
        <strain evidence="1">87-6 pot B 2015</strain>
    </source>
</reference>
<proteinExistence type="predicted"/>
<evidence type="ECO:0000313" key="1">
    <source>
        <dbReference type="EMBL" id="CAG8598810.1"/>
    </source>
</evidence>
<organism evidence="1 2">
    <name type="scientific">Funneliformis mosseae</name>
    <name type="common">Endomycorrhizal fungus</name>
    <name type="synonym">Glomus mosseae</name>
    <dbReference type="NCBI Taxonomy" id="27381"/>
    <lineage>
        <taxon>Eukaryota</taxon>
        <taxon>Fungi</taxon>
        <taxon>Fungi incertae sedis</taxon>
        <taxon>Mucoromycota</taxon>
        <taxon>Glomeromycotina</taxon>
        <taxon>Glomeromycetes</taxon>
        <taxon>Glomerales</taxon>
        <taxon>Glomeraceae</taxon>
        <taxon>Funneliformis</taxon>
    </lineage>
</organism>
<dbReference type="AlphaFoldDB" id="A0A9N9GBP0"/>